<dbReference type="InterPro" id="IPR003811">
    <property type="entry name" value="G3P_acylTferase_PlsY"/>
</dbReference>
<evidence type="ECO:0000313" key="11">
    <source>
        <dbReference type="EMBL" id="SHJ36149.1"/>
    </source>
</evidence>
<dbReference type="HAMAP" id="MF_01043">
    <property type="entry name" value="PlsY"/>
    <property type="match status" value="1"/>
</dbReference>
<keyword evidence="8 10" id="KW-0594">Phospholipid biosynthesis</keyword>
<dbReference type="EC" id="2.3.1.275" evidence="10"/>
<comment type="similarity">
    <text evidence="10">Belongs to the PlsY family.</text>
</comment>
<feature type="transmembrane region" description="Helical" evidence="10">
    <location>
        <begin position="51"/>
        <end position="74"/>
    </location>
</feature>
<evidence type="ECO:0000256" key="2">
    <source>
        <dbReference type="ARBA" id="ARBA00022516"/>
    </source>
</evidence>
<evidence type="ECO:0000256" key="8">
    <source>
        <dbReference type="ARBA" id="ARBA00023209"/>
    </source>
</evidence>
<feature type="transmembrane region" description="Helical" evidence="10">
    <location>
        <begin position="132"/>
        <end position="156"/>
    </location>
</feature>
<dbReference type="UniPathway" id="UPA00085"/>
<keyword evidence="11" id="KW-0012">Acyltransferase</keyword>
<feature type="transmembrane region" description="Helical" evidence="10">
    <location>
        <begin position="163"/>
        <end position="183"/>
    </location>
</feature>
<evidence type="ECO:0000256" key="4">
    <source>
        <dbReference type="ARBA" id="ARBA00022692"/>
    </source>
</evidence>
<keyword evidence="4 10" id="KW-0812">Transmembrane</keyword>
<dbReference type="GO" id="GO:0008654">
    <property type="term" value="P:phospholipid biosynthetic process"/>
    <property type="evidence" value="ECO:0007669"/>
    <property type="project" value="UniProtKB-UniRule"/>
</dbReference>
<comment type="catalytic activity">
    <reaction evidence="10">
        <text>an acyl phosphate + sn-glycerol 3-phosphate = a 1-acyl-sn-glycero-3-phosphate + phosphate</text>
        <dbReference type="Rhea" id="RHEA:34075"/>
        <dbReference type="ChEBI" id="CHEBI:43474"/>
        <dbReference type="ChEBI" id="CHEBI:57597"/>
        <dbReference type="ChEBI" id="CHEBI:57970"/>
        <dbReference type="ChEBI" id="CHEBI:59918"/>
        <dbReference type="EC" id="2.3.1.275"/>
    </reaction>
</comment>
<organism evidence="11 12">
    <name type="scientific">Rubritalea squalenifaciens DSM 18772</name>
    <dbReference type="NCBI Taxonomy" id="1123071"/>
    <lineage>
        <taxon>Bacteria</taxon>
        <taxon>Pseudomonadati</taxon>
        <taxon>Verrucomicrobiota</taxon>
        <taxon>Verrucomicrobiia</taxon>
        <taxon>Verrucomicrobiales</taxon>
        <taxon>Rubritaleaceae</taxon>
        <taxon>Rubritalea</taxon>
    </lineage>
</organism>
<dbReference type="PANTHER" id="PTHR30309:SF0">
    <property type="entry name" value="GLYCEROL-3-PHOSPHATE ACYLTRANSFERASE-RELATED"/>
    <property type="match status" value="1"/>
</dbReference>
<evidence type="ECO:0000313" key="12">
    <source>
        <dbReference type="Proteomes" id="UP000184510"/>
    </source>
</evidence>
<dbReference type="RefSeq" id="WP_143183455.1">
    <property type="nucleotide sequence ID" value="NZ_FQYR01000003.1"/>
</dbReference>
<protein>
    <recommendedName>
        <fullName evidence="10">Glycerol-3-phosphate acyltransferase</fullName>
    </recommendedName>
    <alternativeName>
        <fullName evidence="10">Acyl-PO4 G3P acyltransferase</fullName>
    </alternativeName>
    <alternativeName>
        <fullName evidence="10">Acyl-phosphate--glycerol-3-phosphate acyltransferase</fullName>
    </alternativeName>
    <alternativeName>
        <fullName evidence="10">G3P acyltransferase</fullName>
        <shortName evidence="10">GPAT</shortName>
        <ecNumber evidence="10">2.3.1.275</ecNumber>
    </alternativeName>
    <alternativeName>
        <fullName evidence="10">Lysophosphatidic acid synthase</fullName>
        <shortName evidence="10">LPA synthase</shortName>
    </alternativeName>
</protein>
<keyword evidence="6 10" id="KW-0443">Lipid metabolism</keyword>
<dbReference type="STRING" id="1123071.SAMN02745181_1874"/>
<evidence type="ECO:0000256" key="3">
    <source>
        <dbReference type="ARBA" id="ARBA00022679"/>
    </source>
</evidence>
<comment type="pathway">
    <text evidence="10">Lipid metabolism; phospholipid metabolism.</text>
</comment>
<feature type="transmembrane region" description="Helical" evidence="10">
    <location>
        <begin position="6"/>
        <end position="23"/>
    </location>
</feature>
<dbReference type="EMBL" id="FQYR01000003">
    <property type="protein sequence ID" value="SHJ36149.1"/>
    <property type="molecule type" value="Genomic_DNA"/>
</dbReference>
<gene>
    <name evidence="10" type="primary">plsY</name>
    <name evidence="11" type="ORF">SAMN02745181_1874</name>
</gene>
<evidence type="ECO:0000256" key="10">
    <source>
        <dbReference type="HAMAP-Rule" id="MF_01043"/>
    </source>
</evidence>
<keyword evidence="12" id="KW-1185">Reference proteome</keyword>
<evidence type="ECO:0000256" key="6">
    <source>
        <dbReference type="ARBA" id="ARBA00023098"/>
    </source>
</evidence>
<reference evidence="11 12" key="1">
    <citation type="submission" date="2016-11" db="EMBL/GenBank/DDBJ databases">
        <authorList>
            <person name="Jaros S."/>
            <person name="Januszkiewicz K."/>
            <person name="Wedrychowicz H."/>
        </authorList>
    </citation>
    <scope>NUCLEOTIDE SEQUENCE [LARGE SCALE GENOMIC DNA]</scope>
    <source>
        <strain evidence="11 12">DSM 18772</strain>
    </source>
</reference>
<name>A0A1M6IP86_9BACT</name>
<comment type="function">
    <text evidence="10">Catalyzes the transfer of an acyl group from acyl-phosphate (acyl-PO(4)) to glycerol-3-phosphate (G3P) to form lysophosphatidic acid (LPA). This enzyme utilizes acyl-phosphate as fatty acyl donor, but not acyl-CoA or acyl-ACP.</text>
</comment>
<sequence length="242" mass="26443">MTLWLPAIIAFLLGSIPFGLLIAKSKGINIREHGSGNIGATNVLRVVGKKYGITCFFLDFLKGLVPAMLGITLVRFSSQNNPMELTFLSDWATTLPDTEQTKVQIIQVITGLCAVLGHNYSPWVGFKGGKGIATSAGVLTAFMPAALILLIPIWAAVFFTTKYVSLASIVAALSLPILTHWGARFHHVNGDKTQPTLWEAGTWNKPLFFFATFIALMAVWKHRANIKRLLAGTENRFGSKKN</sequence>
<feature type="transmembrane region" description="Helical" evidence="10">
    <location>
        <begin position="203"/>
        <end position="220"/>
    </location>
</feature>
<evidence type="ECO:0000256" key="1">
    <source>
        <dbReference type="ARBA" id="ARBA00022475"/>
    </source>
</evidence>
<keyword evidence="9 10" id="KW-1208">Phospholipid metabolism</keyword>
<dbReference type="NCBIfam" id="TIGR00023">
    <property type="entry name" value="glycerol-3-phosphate 1-O-acyltransferase PlsY"/>
    <property type="match status" value="1"/>
</dbReference>
<dbReference type="InParanoid" id="A0A1M6IP86"/>
<comment type="subcellular location">
    <subcellularLocation>
        <location evidence="10">Cell membrane</location>
        <topology evidence="10">Multi-pass membrane protein</topology>
    </subcellularLocation>
</comment>
<keyword evidence="7 10" id="KW-0472">Membrane</keyword>
<evidence type="ECO:0000256" key="5">
    <source>
        <dbReference type="ARBA" id="ARBA00022989"/>
    </source>
</evidence>
<comment type="subunit">
    <text evidence="10">Probably interacts with PlsX.</text>
</comment>
<dbReference type="Pfam" id="PF02660">
    <property type="entry name" value="G3P_acyltransf"/>
    <property type="match status" value="1"/>
</dbReference>
<evidence type="ECO:0000256" key="9">
    <source>
        <dbReference type="ARBA" id="ARBA00023264"/>
    </source>
</evidence>
<accession>A0A1M6IP86</accession>
<dbReference type="AlphaFoldDB" id="A0A1M6IP86"/>
<proteinExistence type="inferred from homology"/>
<dbReference type="GO" id="GO:0043772">
    <property type="term" value="F:acyl-phosphate glycerol-3-phosphate acyltransferase activity"/>
    <property type="evidence" value="ECO:0007669"/>
    <property type="project" value="UniProtKB-UniRule"/>
</dbReference>
<dbReference type="FunCoup" id="A0A1M6IP86">
    <property type="interactions" value="201"/>
</dbReference>
<evidence type="ECO:0000256" key="7">
    <source>
        <dbReference type="ARBA" id="ARBA00023136"/>
    </source>
</evidence>
<dbReference type="PANTHER" id="PTHR30309">
    <property type="entry name" value="INNER MEMBRANE PROTEIN YGIH"/>
    <property type="match status" value="1"/>
</dbReference>
<keyword evidence="3 10" id="KW-0808">Transferase</keyword>
<dbReference type="SMART" id="SM01207">
    <property type="entry name" value="G3P_acyltransf"/>
    <property type="match status" value="1"/>
</dbReference>
<dbReference type="Proteomes" id="UP000184510">
    <property type="component" value="Unassembled WGS sequence"/>
</dbReference>
<dbReference type="OrthoDB" id="9777124at2"/>
<keyword evidence="2 10" id="KW-0444">Lipid biosynthesis</keyword>
<dbReference type="GO" id="GO:0005886">
    <property type="term" value="C:plasma membrane"/>
    <property type="evidence" value="ECO:0007669"/>
    <property type="project" value="UniProtKB-SubCell"/>
</dbReference>
<keyword evidence="1 10" id="KW-1003">Cell membrane</keyword>
<keyword evidence="5 10" id="KW-1133">Transmembrane helix</keyword>